<dbReference type="STRING" id="1122133.SAMN02745157_4861"/>
<reference evidence="1 2" key="1">
    <citation type="submission" date="2016-11" db="EMBL/GenBank/DDBJ databases">
        <authorList>
            <person name="Jaros S."/>
            <person name="Januszkiewicz K."/>
            <person name="Wedrychowicz H."/>
        </authorList>
    </citation>
    <scope>NUCLEOTIDE SEQUENCE [LARGE SCALE GENOMIC DNA]</scope>
    <source>
        <strain evidence="1 2">DSM 19436</strain>
    </source>
</reference>
<name>A0A1M5MR35_9HYPH</name>
<sequence length="173" mass="18974">MWSDVEAFRAIGAPDGVIASNDIGVAWDGPLAAWVTLHKDKMPGWLAARTKAERPQPDQIVFHEDGAGQDGLWRVEPSMVVWHMWPEMTFSGSSGLFGVKVALEMGFDKIVLCGVPMNAEPHFHDSDSAPWADHERYAVAWHEVLPRLGGKVTSMGGLTRELLGAPTTEWLNG</sequence>
<protein>
    <submittedName>
        <fullName evidence="1">Uncharacterized protein</fullName>
    </submittedName>
</protein>
<dbReference type="Proteomes" id="UP000184485">
    <property type="component" value="Unassembled WGS sequence"/>
</dbReference>
<proteinExistence type="predicted"/>
<dbReference type="RefSeq" id="WP_073058243.1">
    <property type="nucleotide sequence ID" value="NZ_FQUP01000007.1"/>
</dbReference>
<evidence type="ECO:0000313" key="1">
    <source>
        <dbReference type="EMBL" id="SHG79854.1"/>
    </source>
</evidence>
<keyword evidence="2" id="KW-1185">Reference proteome</keyword>
<gene>
    <name evidence="1" type="ORF">SAMN02745157_4861</name>
</gene>
<evidence type="ECO:0000313" key="2">
    <source>
        <dbReference type="Proteomes" id="UP000184485"/>
    </source>
</evidence>
<dbReference type="EMBL" id="FQUP01000007">
    <property type="protein sequence ID" value="SHG79854.1"/>
    <property type="molecule type" value="Genomic_DNA"/>
</dbReference>
<organism evidence="1 2">
    <name type="scientific">Kaistia soli DSM 19436</name>
    <dbReference type="NCBI Taxonomy" id="1122133"/>
    <lineage>
        <taxon>Bacteria</taxon>
        <taxon>Pseudomonadati</taxon>
        <taxon>Pseudomonadota</taxon>
        <taxon>Alphaproteobacteria</taxon>
        <taxon>Hyphomicrobiales</taxon>
        <taxon>Kaistiaceae</taxon>
        <taxon>Kaistia</taxon>
    </lineage>
</organism>
<accession>A0A1M5MR35</accession>
<dbReference type="AlphaFoldDB" id="A0A1M5MR35"/>